<keyword evidence="7 8" id="KW-0472">Membrane</keyword>
<evidence type="ECO:0000256" key="5">
    <source>
        <dbReference type="ARBA" id="ARBA00022960"/>
    </source>
</evidence>
<comment type="similarity">
    <text evidence="2">Belongs to the MreD family.</text>
</comment>
<reference evidence="9 10" key="1">
    <citation type="submission" date="2019-05" db="EMBL/GenBank/DDBJ databases">
        <title>Thiomicrorhabdus sediminis sp. nov, a novel sulfur-oxidizing bacterium isolated from coastal sediment.</title>
        <authorList>
            <person name="Liu X."/>
        </authorList>
    </citation>
    <scope>NUCLEOTIDE SEQUENCE [LARGE SCALE GENOMIC DNA]</scope>
    <source>
        <strain evidence="9 10">G1</strain>
    </source>
</reference>
<organism evidence="9 10">
    <name type="scientific">Thiomicrorhabdus sediminis</name>
    <dbReference type="NCBI Taxonomy" id="2580412"/>
    <lineage>
        <taxon>Bacteria</taxon>
        <taxon>Pseudomonadati</taxon>
        <taxon>Pseudomonadota</taxon>
        <taxon>Gammaproteobacteria</taxon>
        <taxon>Thiotrichales</taxon>
        <taxon>Piscirickettsiaceae</taxon>
        <taxon>Thiomicrorhabdus</taxon>
    </lineage>
</organism>
<dbReference type="InterPro" id="IPR007227">
    <property type="entry name" value="Cell_shape_determining_MreD"/>
</dbReference>
<dbReference type="AlphaFoldDB" id="A0A4P9K470"/>
<evidence type="ECO:0000256" key="7">
    <source>
        <dbReference type="ARBA" id="ARBA00023136"/>
    </source>
</evidence>
<dbReference type="KEGG" id="thig:FE785_03060"/>
<evidence type="ECO:0000256" key="8">
    <source>
        <dbReference type="SAM" id="Phobius"/>
    </source>
</evidence>
<dbReference type="OrthoDB" id="6647425at2"/>
<evidence type="ECO:0000256" key="2">
    <source>
        <dbReference type="ARBA" id="ARBA00007776"/>
    </source>
</evidence>
<dbReference type="Pfam" id="PF04093">
    <property type="entry name" value="MreD"/>
    <property type="match status" value="1"/>
</dbReference>
<evidence type="ECO:0000256" key="6">
    <source>
        <dbReference type="ARBA" id="ARBA00022989"/>
    </source>
</evidence>
<evidence type="ECO:0000256" key="1">
    <source>
        <dbReference type="ARBA" id="ARBA00004651"/>
    </source>
</evidence>
<keyword evidence="3" id="KW-1003">Cell membrane</keyword>
<evidence type="ECO:0000256" key="3">
    <source>
        <dbReference type="ARBA" id="ARBA00022475"/>
    </source>
</evidence>
<keyword evidence="5" id="KW-0133">Cell shape</keyword>
<feature type="transmembrane region" description="Helical" evidence="8">
    <location>
        <begin position="137"/>
        <end position="160"/>
    </location>
</feature>
<dbReference type="PANTHER" id="PTHR37484">
    <property type="entry name" value="ROD SHAPE-DETERMINING PROTEIN MRED"/>
    <property type="match status" value="1"/>
</dbReference>
<evidence type="ECO:0000313" key="10">
    <source>
        <dbReference type="Proteomes" id="UP000304864"/>
    </source>
</evidence>
<feature type="transmembrane region" description="Helical" evidence="8">
    <location>
        <begin position="106"/>
        <end position="125"/>
    </location>
</feature>
<name>A0A4P9K470_9GAMM</name>
<dbReference type="EMBL" id="CP040602">
    <property type="protein sequence ID" value="QCU89688.1"/>
    <property type="molecule type" value="Genomic_DNA"/>
</dbReference>
<dbReference type="PANTHER" id="PTHR37484:SF1">
    <property type="entry name" value="ROD SHAPE-DETERMINING PROTEIN MRED"/>
    <property type="match status" value="1"/>
</dbReference>
<evidence type="ECO:0000256" key="4">
    <source>
        <dbReference type="ARBA" id="ARBA00022692"/>
    </source>
</evidence>
<gene>
    <name evidence="9" type="primary">mreD</name>
    <name evidence="9" type="ORF">FE785_03060</name>
</gene>
<proteinExistence type="inferred from homology"/>
<comment type="subcellular location">
    <subcellularLocation>
        <location evidence="1">Cell membrane</location>
        <topology evidence="1">Multi-pass membrane protein</topology>
    </subcellularLocation>
</comment>
<dbReference type="Proteomes" id="UP000304864">
    <property type="component" value="Chromosome"/>
</dbReference>
<accession>A0A4P9K470</accession>
<dbReference type="GO" id="GO:0005886">
    <property type="term" value="C:plasma membrane"/>
    <property type="evidence" value="ECO:0007669"/>
    <property type="project" value="UniProtKB-SubCell"/>
</dbReference>
<keyword evidence="6 8" id="KW-1133">Transmembrane helix</keyword>
<dbReference type="NCBIfam" id="TIGR03426">
    <property type="entry name" value="shape_MreD"/>
    <property type="match status" value="1"/>
</dbReference>
<feature type="transmembrane region" description="Helical" evidence="8">
    <location>
        <begin position="12"/>
        <end position="33"/>
    </location>
</feature>
<dbReference type="RefSeq" id="WP_138564295.1">
    <property type="nucleotide sequence ID" value="NZ_CP040602.1"/>
</dbReference>
<protein>
    <submittedName>
        <fullName evidence="9">Rod shape-determining protein MreD</fullName>
    </submittedName>
</protein>
<feature type="transmembrane region" description="Helical" evidence="8">
    <location>
        <begin position="73"/>
        <end position="94"/>
    </location>
</feature>
<keyword evidence="4 8" id="KW-0812">Transmembrane</keyword>
<keyword evidence="10" id="KW-1185">Reference proteome</keyword>
<sequence length="166" mass="18989">MTEGFLSLKSAHVRWLIILTFIIGLIFDSMVLLNSDLGFIPPMALLAVFYWSCRASDTTYMVSAFILGLLADALHQTTLGAHALLYIIMLFAMLRHRLQFRTYPEWQQAFIIGVYLMVYQILNYLFFSPVLSGGSYIAYWTMPAAGILIWPFLTMTLNLLTSRQSR</sequence>
<dbReference type="GO" id="GO:0008360">
    <property type="term" value="P:regulation of cell shape"/>
    <property type="evidence" value="ECO:0007669"/>
    <property type="project" value="UniProtKB-KW"/>
</dbReference>
<dbReference type="InterPro" id="IPR026034">
    <property type="entry name" value="MreD_proteobac"/>
</dbReference>
<evidence type="ECO:0000313" key="9">
    <source>
        <dbReference type="EMBL" id="QCU89688.1"/>
    </source>
</evidence>